<name>A0A652ZW43_9SPIR</name>
<proteinExistence type="predicted"/>
<protein>
    <submittedName>
        <fullName evidence="2">Uncharacterized protein</fullName>
    </submittedName>
</protein>
<evidence type="ECO:0000256" key="1">
    <source>
        <dbReference type="SAM" id="MobiDB-lite"/>
    </source>
</evidence>
<dbReference type="AlphaFoldDB" id="A0A652ZW43"/>
<dbReference type="EMBL" id="UPXP01000018">
    <property type="protein sequence ID" value="VBB39996.1"/>
    <property type="molecule type" value="Genomic_DNA"/>
</dbReference>
<evidence type="ECO:0000313" key="2">
    <source>
        <dbReference type="EMBL" id="VBB39996.1"/>
    </source>
</evidence>
<reference evidence="2" key="1">
    <citation type="submission" date="2018-07" db="EMBL/GenBank/DDBJ databases">
        <authorList>
            <consortium name="Genoscope - CEA"/>
            <person name="William W."/>
        </authorList>
    </citation>
    <scope>NUCLEOTIDE SEQUENCE</scope>
    <source>
        <strain evidence="2">IK1</strain>
    </source>
</reference>
<gene>
    <name evidence="2" type="ORF">TRIP_E250005</name>
</gene>
<organism evidence="2">
    <name type="scientific">uncultured Spirochaetota bacterium</name>
    <dbReference type="NCBI Taxonomy" id="460511"/>
    <lineage>
        <taxon>Bacteria</taxon>
        <taxon>Pseudomonadati</taxon>
        <taxon>Spirochaetota</taxon>
        <taxon>environmental samples</taxon>
    </lineage>
</organism>
<sequence>MPGRKYPKPVMTNAYYSLFAGKTNSDGPKKGASLNMNDAPYKSGKPTSSWRPQARQR</sequence>
<feature type="region of interest" description="Disordered" evidence="1">
    <location>
        <begin position="20"/>
        <end position="57"/>
    </location>
</feature>
<accession>A0A652ZW43</accession>